<dbReference type="OrthoDB" id="8442777at2"/>
<evidence type="ECO:0000256" key="3">
    <source>
        <dbReference type="ARBA" id="ARBA00023098"/>
    </source>
</evidence>
<keyword evidence="1" id="KW-0444">Lipid biosynthesis</keyword>
<evidence type="ECO:0000256" key="4">
    <source>
        <dbReference type="ARBA" id="ARBA00023160"/>
    </source>
</evidence>
<keyword evidence="3" id="KW-0443">Lipid metabolism</keyword>
<name>A0A1M7YZM4_9VIBR</name>
<dbReference type="PANTHER" id="PTHR38764">
    <property type="entry name" value="ACYL CARRIER PROTEIN PHOSPHODIESTERASE"/>
    <property type="match status" value="1"/>
</dbReference>
<gene>
    <name evidence="5" type="primary">acpH</name>
    <name evidence="5" type="ORF">VQ7734_03907</name>
</gene>
<dbReference type="RefSeq" id="WP_083601733.1">
    <property type="nucleotide sequence ID" value="NZ_AP024898.1"/>
</dbReference>
<dbReference type="EMBL" id="FRFG01000055">
    <property type="protein sequence ID" value="SHO58137.1"/>
    <property type="molecule type" value="Genomic_DNA"/>
</dbReference>
<evidence type="ECO:0000256" key="2">
    <source>
        <dbReference type="ARBA" id="ARBA00022801"/>
    </source>
</evidence>
<evidence type="ECO:0000256" key="1">
    <source>
        <dbReference type="ARBA" id="ARBA00022516"/>
    </source>
</evidence>
<dbReference type="GO" id="GO:0008770">
    <property type="term" value="F:[acyl-carrier-protein] phosphodiesterase activity"/>
    <property type="evidence" value="ECO:0007669"/>
    <property type="project" value="UniProtKB-EC"/>
</dbReference>
<dbReference type="InterPro" id="IPR007431">
    <property type="entry name" value="ACP_PD"/>
</dbReference>
<dbReference type="Pfam" id="PF04336">
    <property type="entry name" value="ACP_PD"/>
    <property type="match status" value="1"/>
</dbReference>
<protein>
    <submittedName>
        <fullName evidence="5">Acyl carrier protein phosphodiesterase</fullName>
        <ecNumber evidence="5">3.1.4.14</ecNumber>
    </submittedName>
</protein>
<evidence type="ECO:0000313" key="5">
    <source>
        <dbReference type="EMBL" id="SHO58137.1"/>
    </source>
</evidence>
<proteinExistence type="predicted"/>
<dbReference type="Proteomes" id="UP000184600">
    <property type="component" value="Unassembled WGS sequence"/>
</dbReference>
<dbReference type="EC" id="3.1.4.14" evidence="5"/>
<dbReference type="PANTHER" id="PTHR38764:SF1">
    <property type="entry name" value="ACYL CARRIER PROTEIN PHOSPHODIESTERASE"/>
    <property type="match status" value="1"/>
</dbReference>
<dbReference type="GO" id="GO:0006633">
    <property type="term" value="P:fatty acid biosynthetic process"/>
    <property type="evidence" value="ECO:0007669"/>
    <property type="project" value="UniProtKB-KW"/>
</dbReference>
<keyword evidence="6" id="KW-1185">Reference proteome</keyword>
<dbReference type="STRING" id="1117707.VQ7734_03907"/>
<dbReference type="AlphaFoldDB" id="A0A1M7YZM4"/>
<accession>A0A1M7YZM4</accession>
<keyword evidence="4" id="KW-0276">Fatty acid metabolism</keyword>
<keyword evidence="4" id="KW-0275">Fatty acid biosynthesis</keyword>
<evidence type="ECO:0000313" key="6">
    <source>
        <dbReference type="Proteomes" id="UP000184600"/>
    </source>
</evidence>
<sequence length="218" mass="25190">MNFLAHLHIANACQSSLLGNLLGDFIKGNPEKQFPDAVAQGIRLHRFVDAYTDHHPMINEVKPLFAGPARRFAAIALDVFWDHCLSCQWQDYHAQPLNEFCRDVRQQLEQEITFPVPERFVMVNHRMWQSKWLESYGDMRNIELALNRMSLRSERMHALQQCYPLLESNYPVLRACFDQFYPLILSATQSRVSGNDRLNMTSFASCANEAVKIKNSVS</sequence>
<organism evidence="5 6">
    <name type="scientific">Vibrio quintilis</name>
    <dbReference type="NCBI Taxonomy" id="1117707"/>
    <lineage>
        <taxon>Bacteria</taxon>
        <taxon>Pseudomonadati</taxon>
        <taxon>Pseudomonadota</taxon>
        <taxon>Gammaproteobacteria</taxon>
        <taxon>Vibrionales</taxon>
        <taxon>Vibrionaceae</taxon>
        <taxon>Vibrio</taxon>
    </lineage>
</organism>
<keyword evidence="2 5" id="KW-0378">Hydrolase</keyword>
<dbReference type="PIRSF" id="PIRSF011489">
    <property type="entry name" value="DUF479"/>
    <property type="match status" value="1"/>
</dbReference>
<reference evidence="6" key="1">
    <citation type="submission" date="2016-12" db="EMBL/GenBank/DDBJ databases">
        <authorList>
            <person name="Rodrigo-Torres L."/>
            <person name="Arahal R.D."/>
            <person name="Lucena T."/>
        </authorList>
    </citation>
    <scope>NUCLEOTIDE SEQUENCE [LARGE SCALE GENOMIC DNA]</scope>
</reference>